<gene>
    <name evidence="1" type="ORF">COV31_00460</name>
</gene>
<dbReference type="Proteomes" id="UP000230232">
    <property type="component" value="Unassembled WGS sequence"/>
</dbReference>
<evidence type="ECO:0000313" key="2">
    <source>
        <dbReference type="Proteomes" id="UP000230232"/>
    </source>
</evidence>
<comment type="caution">
    <text evidence="1">The sequence shown here is derived from an EMBL/GenBank/DDBJ whole genome shotgun (WGS) entry which is preliminary data.</text>
</comment>
<organism evidence="1 2">
    <name type="scientific">Candidatus Yanofskybacteria bacterium CG10_big_fil_rev_8_21_14_0_10_46_23</name>
    <dbReference type="NCBI Taxonomy" id="1975098"/>
    <lineage>
        <taxon>Bacteria</taxon>
        <taxon>Candidatus Yanofskyibacteriota</taxon>
    </lineage>
</organism>
<name>A0A2H0R4W4_9BACT</name>
<evidence type="ECO:0000313" key="1">
    <source>
        <dbReference type="EMBL" id="PIR41568.1"/>
    </source>
</evidence>
<protein>
    <submittedName>
        <fullName evidence="1">Uncharacterized protein</fullName>
    </submittedName>
</protein>
<accession>A0A2H0R4W4</accession>
<reference evidence="1 2" key="1">
    <citation type="submission" date="2017-09" db="EMBL/GenBank/DDBJ databases">
        <title>Depth-based differentiation of microbial function through sediment-hosted aquifers and enrichment of novel symbionts in the deep terrestrial subsurface.</title>
        <authorList>
            <person name="Probst A.J."/>
            <person name="Ladd B."/>
            <person name="Jarett J.K."/>
            <person name="Geller-Mcgrath D.E."/>
            <person name="Sieber C.M."/>
            <person name="Emerson J.B."/>
            <person name="Anantharaman K."/>
            <person name="Thomas B.C."/>
            <person name="Malmstrom R."/>
            <person name="Stieglmeier M."/>
            <person name="Klingl A."/>
            <person name="Woyke T."/>
            <person name="Ryan C.M."/>
            <person name="Banfield J.F."/>
        </authorList>
    </citation>
    <scope>NUCLEOTIDE SEQUENCE [LARGE SCALE GENOMIC DNA]</scope>
    <source>
        <strain evidence="1">CG10_big_fil_rev_8_21_14_0_10_46_23</strain>
    </source>
</reference>
<sequence length="120" mass="13523">MKEIDPAEFLGEFVSDHGEKLKVVVQPMTREQARAVFPYRPSSKYAESTFGGNTFRDDKALLLSRAAKRCKMCTAATTLANLKEDICPDCDGRSELNGLDPHLSPEDYYARFNSIRFRLG</sequence>
<dbReference type="AlphaFoldDB" id="A0A2H0R4W4"/>
<proteinExistence type="predicted"/>
<dbReference type="EMBL" id="PCXO01000004">
    <property type="protein sequence ID" value="PIR41568.1"/>
    <property type="molecule type" value="Genomic_DNA"/>
</dbReference>